<protein>
    <submittedName>
        <fullName evidence="2">Uncharacterized protein</fullName>
    </submittedName>
</protein>
<feature type="region of interest" description="Disordered" evidence="1">
    <location>
        <begin position="1"/>
        <end position="100"/>
    </location>
</feature>
<dbReference type="EMBL" id="CP144748">
    <property type="protein sequence ID" value="WVZ71616.1"/>
    <property type="molecule type" value="Genomic_DNA"/>
</dbReference>
<evidence type="ECO:0000313" key="3">
    <source>
        <dbReference type="Proteomes" id="UP001341281"/>
    </source>
</evidence>
<accession>A0AAQ3WSB9</accession>
<dbReference type="Proteomes" id="UP001341281">
    <property type="component" value="Chromosome 04"/>
</dbReference>
<evidence type="ECO:0000256" key="1">
    <source>
        <dbReference type="SAM" id="MobiDB-lite"/>
    </source>
</evidence>
<reference evidence="2 3" key="1">
    <citation type="submission" date="2024-02" db="EMBL/GenBank/DDBJ databases">
        <title>High-quality chromosome-scale genome assembly of Pensacola bahiagrass (Paspalum notatum Flugge var. saurae).</title>
        <authorList>
            <person name="Vega J.M."/>
            <person name="Podio M."/>
            <person name="Orjuela J."/>
            <person name="Siena L.A."/>
            <person name="Pessino S.C."/>
            <person name="Combes M.C."/>
            <person name="Mariac C."/>
            <person name="Albertini E."/>
            <person name="Pupilli F."/>
            <person name="Ortiz J.P.A."/>
            <person name="Leblanc O."/>
        </authorList>
    </citation>
    <scope>NUCLEOTIDE SEQUENCE [LARGE SCALE GENOMIC DNA]</scope>
    <source>
        <strain evidence="2">R1</strain>
        <tissue evidence="2">Leaf</tissue>
    </source>
</reference>
<gene>
    <name evidence="2" type="ORF">U9M48_020183</name>
</gene>
<organism evidence="2 3">
    <name type="scientific">Paspalum notatum var. saurae</name>
    <dbReference type="NCBI Taxonomy" id="547442"/>
    <lineage>
        <taxon>Eukaryota</taxon>
        <taxon>Viridiplantae</taxon>
        <taxon>Streptophyta</taxon>
        <taxon>Embryophyta</taxon>
        <taxon>Tracheophyta</taxon>
        <taxon>Spermatophyta</taxon>
        <taxon>Magnoliopsida</taxon>
        <taxon>Liliopsida</taxon>
        <taxon>Poales</taxon>
        <taxon>Poaceae</taxon>
        <taxon>PACMAD clade</taxon>
        <taxon>Panicoideae</taxon>
        <taxon>Andropogonodae</taxon>
        <taxon>Paspaleae</taxon>
        <taxon>Paspalinae</taxon>
        <taxon>Paspalum</taxon>
    </lineage>
</organism>
<feature type="compositionally biased region" description="Polar residues" evidence="1">
    <location>
        <begin position="13"/>
        <end position="27"/>
    </location>
</feature>
<keyword evidence="3" id="KW-1185">Reference proteome</keyword>
<evidence type="ECO:0000313" key="2">
    <source>
        <dbReference type="EMBL" id="WVZ71616.1"/>
    </source>
</evidence>
<proteinExistence type="predicted"/>
<sequence>MEGGNAGDPDFFSQANYSPANHSQANYSPPLHAAAAHEGEGSFSHYPANARANLENLDLNSEADPGYGEPSVSRPRLGSFTGLLNSSEVYGEPLPGHALL</sequence>
<dbReference type="AlphaFoldDB" id="A0AAQ3WSB9"/>
<name>A0AAQ3WSB9_PASNO</name>